<dbReference type="SUPFAM" id="SSF53098">
    <property type="entry name" value="Ribonuclease H-like"/>
    <property type="match status" value="1"/>
</dbReference>
<sequence length="248" mass="28142">MKIMLPIYPKPYMPTMPSIVVGADVETQSLRDDAYIIAMGLVGFDIPTMKMVGSFYKTIDPKDPKAMEIFHIDPSTLGWWEGKDNPDYAPTEQARIEAFSGTEKIDQVLWEAKKWLDTISANHEIVITMRGPEFDSPKIMNAFQQCDVPAGKFRKFSILDSDRTTERLAHAFGLVPNHTAEAHHWTRGKDAYEHNAGFDAAKEAYCTARMYHLALVAKTYGFERMLECHNEMCSGEYVAPQLRNQLQA</sequence>
<dbReference type="EMBL" id="KX397373">
    <property type="protein sequence ID" value="ANZ50652.1"/>
    <property type="molecule type" value="Genomic_DNA"/>
</dbReference>
<evidence type="ECO:0000259" key="1">
    <source>
        <dbReference type="Pfam" id="PF16473"/>
    </source>
</evidence>
<name>A0A1B2IHD3_9CAUD</name>
<feature type="domain" description="3'-5' exoribonuclease Rv2179c-like" evidence="1">
    <location>
        <begin position="24"/>
        <end position="206"/>
    </location>
</feature>
<accession>A0A1B2IHD3</accession>
<organism evidence="2 3">
    <name type="scientific">Erwinia phage vB_EamM_Stratton</name>
    <dbReference type="NCBI Taxonomy" id="1883378"/>
    <lineage>
        <taxon>Viruses</taxon>
        <taxon>Duplodnaviria</taxon>
        <taxon>Heunggongvirae</taxon>
        <taxon>Uroviricota</taxon>
        <taxon>Caudoviricetes</taxon>
        <taxon>Chimalliviridae</taxon>
        <taxon>Erskinevirus</taxon>
        <taxon>Erskinevirus EaH2</taxon>
    </lineage>
</organism>
<dbReference type="Pfam" id="PF16473">
    <property type="entry name" value="Rv2179c-like"/>
    <property type="match status" value="1"/>
</dbReference>
<dbReference type="Proteomes" id="UP000221949">
    <property type="component" value="Segment"/>
</dbReference>
<dbReference type="InterPro" id="IPR036397">
    <property type="entry name" value="RNaseH_sf"/>
</dbReference>
<dbReference type="Gene3D" id="3.30.420.10">
    <property type="entry name" value="Ribonuclease H-like superfamily/Ribonuclease H"/>
    <property type="match status" value="1"/>
</dbReference>
<dbReference type="InterPro" id="IPR012337">
    <property type="entry name" value="RNaseH-like_sf"/>
</dbReference>
<dbReference type="GO" id="GO:0003676">
    <property type="term" value="F:nucleic acid binding"/>
    <property type="evidence" value="ECO:0007669"/>
    <property type="project" value="InterPro"/>
</dbReference>
<reference evidence="3" key="1">
    <citation type="submission" date="2016-06" db="EMBL/GenBank/DDBJ databases">
        <authorList>
            <person name="Berg J.A."/>
            <person name="Stratton M.L."/>
            <person name="Esplin I.D."/>
            <person name="Jensen G.L."/>
            <person name="Merrill B.D."/>
            <person name="Breakwell D.P."/>
            <person name="Hope S."/>
            <person name="Grose J.H."/>
        </authorList>
    </citation>
    <scope>NUCLEOTIDE SEQUENCE [LARGE SCALE GENOMIC DNA]</scope>
</reference>
<evidence type="ECO:0000313" key="2">
    <source>
        <dbReference type="EMBL" id="ANZ50652.1"/>
    </source>
</evidence>
<evidence type="ECO:0000313" key="3">
    <source>
        <dbReference type="Proteomes" id="UP000221949"/>
    </source>
</evidence>
<dbReference type="InterPro" id="IPR033390">
    <property type="entry name" value="Rv2179c-like"/>
</dbReference>
<protein>
    <submittedName>
        <fullName evidence="2">Putative endodeoxyribonuclease</fullName>
    </submittedName>
</protein>
<gene>
    <name evidence="2" type="ORF">STRATTON_227</name>
</gene>
<proteinExistence type="predicted"/>